<reference evidence="1 2" key="1">
    <citation type="submission" date="2019-04" db="EMBL/GenBank/DDBJ databases">
        <title>Draft Whole-Genome sequence of the purple photosynthetic bacterium Rhodobacter capsulatus SP108 with an indigenous class A beta-lactamase.</title>
        <authorList>
            <person name="Robertson S."/>
            <person name="Meyer T.E."/>
            <person name="Kyndt J.A."/>
        </authorList>
    </citation>
    <scope>NUCLEOTIDE SEQUENCE [LARGE SCALE GENOMIC DNA]</scope>
    <source>
        <strain evidence="1 2">SP108</strain>
    </source>
</reference>
<dbReference type="OrthoDB" id="7772081at2"/>
<dbReference type="EMBL" id="SWJZ01000088">
    <property type="protein sequence ID" value="TKD15421.1"/>
    <property type="molecule type" value="Genomic_DNA"/>
</dbReference>
<comment type="caution">
    <text evidence="1">The sequence shown here is derived from an EMBL/GenBank/DDBJ whole genome shotgun (WGS) entry which is preliminary data.</text>
</comment>
<accession>A0A4U1JM84</accession>
<organism evidence="1 2">
    <name type="scientific">Rhodobacter capsulatus</name>
    <name type="common">Rhodopseudomonas capsulata</name>
    <dbReference type="NCBI Taxonomy" id="1061"/>
    <lineage>
        <taxon>Bacteria</taxon>
        <taxon>Pseudomonadati</taxon>
        <taxon>Pseudomonadota</taxon>
        <taxon>Alphaproteobacteria</taxon>
        <taxon>Rhodobacterales</taxon>
        <taxon>Rhodobacter group</taxon>
        <taxon>Rhodobacter</taxon>
    </lineage>
</organism>
<proteinExistence type="predicted"/>
<protein>
    <submittedName>
        <fullName evidence="1">Uncharacterized protein</fullName>
    </submittedName>
</protein>
<sequence>MSMWGAGMKGGAAKGATAAALIWAIIGAAAAETPVGLGMEGEEAFLDVLPKVAVPADVQPIPGAVNEEFRNCRSSWPAEYALAQSGPEARALRDIYSFVRARKVIETRDCSCSGKVASWSEVDDLALKLRKEKRVEMLSWQDTAQVSDEARKLVAVAEAMCGGRF</sequence>
<dbReference type="RefSeq" id="WP_136908738.1">
    <property type="nucleotide sequence ID" value="NZ_SWJZ01000088.1"/>
</dbReference>
<evidence type="ECO:0000313" key="1">
    <source>
        <dbReference type="EMBL" id="TKD15421.1"/>
    </source>
</evidence>
<dbReference type="Proteomes" id="UP000310597">
    <property type="component" value="Unassembled WGS sequence"/>
</dbReference>
<evidence type="ECO:0000313" key="2">
    <source>
        <dbReference type="Proteomes" id="UP000310597"/>
    </source>
</evidence>
<name>A0A4U1JM84_RHOCA</name>
<gene>
    <name evidence="1" type="ORF">FBT96_17030</name>
</gene>
<dbReference type="AlphaFoldDB" id="A0A4U1JM84"/>